<accession>A0A9P0DMT1</accession>
<feature type="region of interest" description="Disordered" evidence="1">
    <location>
        <begin position="24"/>
        <end position="48"/>
    </location>
</feature>
<organism evidence="3 4">
    <name type="scientific">Ceutorhynchus assimilis</name>
    <name type="common">cabbage seed weevil</name>
    <dbReference type="NCBI Taxonomy" id="467358"/>
    <lineage>
        <taxon>Eukaryota</taxon>
        <taxon>Metazoa</taxon>
        <taxon>Ecdysozoa</taxon>
        <taxon>Arthropoda</taxon>
        <taxon>Hexapoda</taxon>
        <taxon>Insecta</taxon>
        <taxon>Pterygota</taxon>
        <taxon>Neoptera</taxon>
        <taxon>Endopterygota</taxon>
        <taxon>Coleoptera</taxon>
        <taxon>Polyphaga</taxon>
        <taxon>Cucujiformia</taxon>
        <taxon>Curculionidae</taxon>
        <taxon>Ceutorhynchinae</taxon>
        <taxon>Ceutorhynchus</taxon>
    </lineage>
</organism>
<dbReference type="Proteomes" id="UP001152799">
    <property type="component" value="Chromosome 4"/>
</dbReference>
<evidence type="ECO:0000256" key="2">
    <source>
        <dbReference type="SAM" id="SignalP"/>
    </source>
</evidence>
<protein>
    <submittedName>
        <fullName evidence="3">Uncharacterized protein</fullName>
    </submittedName>
</protein>
<proteinExistence type="predicted"/>
<gene>
    <name evidence="3" type="ORF">CEUTPL_LOCUS8507</name>
</gene>
<name>A0A9P0DMT1_9CUCU</name>
<evidence type="ECO:0000313" key="3">
    <source>
        <dbReference type="EMBL" id="CAH1129853.1"/>
    </source>
</evidence>
<feature type="chain" id="PRO_5040257822" evidence="2">
    <location>
        <begin position="18"/>
        <end position="303"/>
    </location>
</feature>
<keyword evidence="4" id="KW-1185">Reference proteome</keyword>
<sequence length="303" mass="32627">MVFRYFLIATLFCISQADRDDKKWVWNNNNRNGDGRSYSSGLSQQNSEGRYDVFEPNEYEPAAPTQYYPNNEYPPLNQGPIGPSRPPIGGSGFVQRPQIGSGFVQRPQIGSQFGQRPQIGSGFVPTTGGPGFVAPTRPGGLYGGSTYHPTYANQKPYYPSPTPEENPGILTGPVPSWVKEGPIKDFDKCKCAAKFNCNSPGISYGHCDVGKQYCCYSSKKDYGGPVPSNPSYSIENGILVGPGGPRDPIRGVNDYGKPGLESGYYGSASEQNEYSAANGILVGPTAFGLGRSAKSTQKSDVAR</sequence>
<keyword evidence="2" id="KW-0732">Signal</keyword>
<feature type="compositionally biased region" description="Polar residues" evidence="1">
    <location>
        <begin position="26"/>
        <end position="48"/>
    </location>
</feature>
<dbReference type="OrthoDB" id="6631087at2759"/>
<dbReference type="EMBL" id="OU892280">
    <property type="protein sequence ID" value="CAH1129853.1"/>
    <property type="molecule type" value="Genomic_DNA"/>
</dbReference>
<dbReference type="AlphaFoldDB" id="A0A9P0DMT1"/>
<evidence type="ECO:0000313" key="4">
    <source>
        <dbReference type="Proteomes" id="UP001152799"/>
    </source>
</evidence>
<reference evidence="3" key="1">
    <citation type="submission" date="2022-01" db="EMBL/GenBank/DDBJ databases">
        <authorList>
            <person name="King R."/>
        </authorList>
    </citation>
    <scope>NUCLEOTIDE SEQUENCE</scope>
</reference>
<evidence type="ECO:0000256" key="1">
    <source>
        <dbReference type="SAM" id="MobiDB-lite"/>
    </source>
</evidence>
<feature type="signal peptide" evidence="2">
    <location>
        <begin position="1"/>
        <end position="17"/>
    </location>
</feature>